<accession>A0A4D6MR44</accession>
<gene>
    <name evidence="2" type="ORF">DEO72_LG8g1132</name>
</gene>
<reference evidence="2 3" key="1">
    <citation type="submission" date="2019-04" db="EMBL/GenBank/DDBJ databases">
        <title>An improved genome assembly and genetic linkage map for asparagus bean, Vigna unguiculata ssp. sesquipedialis.</title>
        <authorList>
            <person name="Xia Q."/>
            <person name="Zhang R."/>
            <person name="Dong Y."/>
        </authorList>
    </citation>
    <scope>NUCLEOTIDE SEQUENCE [LARGE SCALE GENOMIC DNA]</scope>
    <source>
        <tissue evidence="2">Leaf</tissue>
    </source>
</reference>
<protein>
    <submittedName>
        <fullName evidence="2">Uncharacterized protein</fullName>
    </submittedName>
</protein>
<proteinExistence type="predicted"/>
<dbReference type="AlphaFoldDB" id="A0A4D6MR44"/>
<sequence length="94" mass="10197">MHLQYHTASQVLFHVASVVDDSGGIVISTPNYSEPPPRPSPSRNRCRLQSVKPSSEPCLSFSAATVNGGAPNYIARKTICEGGARLLLFRDLTR</sequence>
<dbReference type="EMBL" id="CP039352">
    <property type="protein sequence ID" value="QCE03111.1"/>
    <property type="molecule type" value="Genomic_DNA"/>
</dbReference>
<feature type="region of interest" description="Disordered" evidence="1">
    <location>
        <begin position="28"/>
        <end position="48"/>
    </location>
</feature>
<evidence type="ECO:0000256" key="1">
    <source>
        <dbReference type="SAM" id="MobiDB-lite"/>
    </source>
</evidence>
<keyword evidence="3" id="KW-1185">Reference proteome</keyword>
<dbReference type="Proteomes" id="UP000501690">
    <property type="component" value="Linkage Group LG8"/>
</dbReference>
<evidence type="ECO:0000313" key="2">
    <source>
        <dbReference type="EMBL" id="QCE03111.1"/>
    </source>
</evidence>
<organism evidence="2 3">
    <name type="scientific">Vigna unguiculata</name>
    <name type="common">Cowpea</name>
    <dbReference type="NCBI Taxonomy" id="3917"/>
    <lineage>
        <taxon>Eukaryota</taxon>
        <taxon>Viridiplantae</taxon>
        <taxon>Streptophyta</taxon>
        <taxon>Embryophyta</taxon>
        <taxon>Tracheophyta</taxon>
        <taxon>Spermatophyta</taxon>
        <taxon>Magnoliopsida</taxon>
        <taxon>eudicotyledons</taxon>
        <taxon>Gunneridae</taxon>
        <taxon>Pentapetalae</taxon>
        <taxon>rosids</taxon>
        <taxon>fabids</taxon>
        <taxon>Fabales</taxon>
        <taxon>Fabaceae</taxon>
        <taxon>Papilionoideae</taxon>
        <taxon>50 kb inversion clade</taxon>
        <taxon>NPAAA clade</taxon>
        <taxon>indigoferoid/millettioid clade</taxon>
        <taxon>Phaseoleae</taxon>
        <taxon>Vigna</taxon>
    </lineage>
</organism>
<evidence type="ECO:0000313" key="3">
    <source>
        <dbReference type="Proteomes" id="UP000501690"/>
    </source>
</evidence>
<name>A0A4D6MR44_VIGUN</name>